<dbReference type="SUPFAM" id="SSF109998">
    <property type="entry name" value="Triger factor/SurA peptide-binding domain-like"/>
    <property type="match status" value="1"/>
</dbReference>
<organism evidence="8 9">
    <name type="scientific">Gemmata algarum</name>
    <dbReference type="NCBI Taxonomy" id="2975278"/>
    <lineage>
        <taxon>Bacteria</taxon>
        <taxon>Pseudomonadati</taxon>
        <taxon>Planctomycetota</taxon>
        <taxon>Planctomycetia</taxon>
        <taxon>Gemmatales</taxon>
        <taxon>Gemmataceae</taxon>
        <taxon>Gemmata</taxon>
    </lineage>
</organism>
<name>A0ABU5FBB5_9BACT</name>
<gene>
    <name evidence="8" type="ORF">R5W23_004610</name>
</gene>
<dbReference type="RefSeq" id="WP_320689360.1">
    <property type="nucleotide sequence ID" value="NZ_JAXBLV010000232.1"/>
</dbReference>
<evidence type="ECO:0000313" key="8">
    <source>
        <dbReference type="EMBL" id="MDY3563111.1"/>
    </source>
</evidence>
<dbReference type="PANTHER" id="PTHR47245">
    <property type="entry name" value="PEPTIDYLPROLYL ISOMERASE"/>
    <property type="match status" value="1"/>
</dbReference>
<evidence type="ECO:0000256" key="2">
    <source>
        <dbReference type="ARBA" id="ARBA00013194"/>
    </source>
</evidence>
<protein>
    <recommendedName>
        <fullName evidence="2">peptidylprolyl isomerase</fullName>
        <ecNumber evidence="2">5.2.1.8</ecNumber>
    </recommendedName>
</protein>
<keyword evidence="4" id="KW-0697">Rotamase</keyword>
<evidence type="ECO:0000256" key="7">
    <source>
        <dbReference type="SAM" id="SignalP"/>
    </source>
</evidence>
<evidence type="ECO:0000256" key="4">
    <source>
        <dbReference type="ARBA" id="ARBA00023110"/>
    </source>
</evidence>
<keyword evidence="5" id="KW-0413">Isomerase</keyword>
<feature type="signal peptide" evidence="7">
    <location>
        <begin position="1"/>
        <end position="23"/>
    </location>
</feature>
<dbReference type="PANTHER" id="PTHR47245:SF1">
    <property type="entry name" value="FOLDASE PROTEIN PRSA"/>
    <property type="match status" value="1"/>
</dbReference>
<evidence type="ECO:0000256" key="5">
    <source>
        <dbReference type="ARBA" id="ARBA00023235"/>
    </source>
</evidence>
<evidence type="ECO:0000256" key="1">
    <source>
        <dbReference type="ARBA" id="ARBA00000971"/>
    </source>
</evidence>
<keyword evidence="3 7" id="KW-0732">Signal</keyword>
<feature type="chain" id="PRO_5045490232" description="peptidylprolyl isomerase" evidence="7">
    <location>
        <begin position="24"/>
        <end position="338"/>
    </location>
</feature>
<evidence type="ECO:0000313" key="9">
    <source>
        <dbReference type="Proteomes" id="UP001272242"/>
    </source>
</evidence>
<evidence type="ECO:0000256" key="6">
    <source>
        <dbReference type="SAM" id="MobiDB-lite"/>
    </source>
</evidence>
<dbReference type="InterPro" id="IPR027304">
    <property type="entry name" value="Trigger_fact/SurA_dom_sf"/>
</dbReference>
<proteinExistence type="predicted"/>
<reference evidence="9" key="1">
    <citation type="journal article" date="2023" name="Mar. Drugs">
        <title>Gemmata algarum, a Novel Planctomycete Isolated from an Algal Mat, Displays Antimicrobial Activity.</title>
        <authorList>
            <person name="Kumar G."/>
            <person name="Kallscheuer N."/>
            <person name="Kashif M."/>
            <person name="Ahamad S."/>
            <person name="Jagadeeshwari U."/>
            <person name="Pannikurungottu S."/>
            <person name="Haufschild T."/>
            <person name="Kabuu M."/>
            <person name="Sasikala C."/>
            <person name="Jogler C."/>
            <person name="Ramana C."/>
        </authorList>
    </citation>
    <scope>NUCLEOTIDE SEQUENCE [LARGE SCALE GENOMIC DNA]</scope>
    <source>
        <strain evidence="9">JC673</strain>
    </source>
</reference>
<dbReference type="EC" id="5.2.1.8" evidence="2"/>
<comment type="caution">
    <text evidence="8">The sequence shown here is derived from an EMBL/GenBank/DDBJ whole genome shotgun (WGS) entry which is preliminary data.</text>
</comment>
<feature type="compositionally biased region" description="Basic and acidic residues" evidence="6">
    <location>
        <begin position="228"/>
        <end position="244"/>
    </location>
</feature>
<sequence length="338" mass="36935">MITRRNPALVSVAACVVLTGAGAWRTPAQPPAGLADKASAGATAPLPTGKAGAEPVATIFGDVAVTREQFAEHLIRRYGPKELEGFVYRQIVSTVFARQGLKLSPEEIQEQLDRTAAALKMSREQLGADILKSQGKTIDEWHEDVNVPIIMLSRLAKAKAAPPTEAELRQAFDVRYGEKLDCRIIIWGDEKEARAAYEKVCSSEKEFDAHARRCTQAGQPRSGIATDGRGEPIPRAQPFEDHPAEQAAHAAAAKLRPGEVSPLISVEIEGERGFIALKCDRIIPADRTKSFEKEKAALADDVTGAKVNKEFRRLSKEIMKEAAPQYHLTFPKIDPAKR</sequence>
<dbReference type="Gene3D" id="3.10.50.40">
    <property type="match status" value="1"/>
</dbReference>
<dbReference type="Proteomes" id="UP001272242">
    <property type="component" value="Unassembled WGS sequence"/>
</dbReference>
<evidence type="ECO:0000256" key="3">
    <source>
        <dbReference type="ARBA" id="ARBA00022729"/>
    </source>
</evidence>
<dbReference type="EMBL" id="JAXBLV010000232">
    <property type="protein sequence ID" value="MDY3563111.1"/>
    <property type="molecule type" value="Genomic_DNA"/>
</dbReference>
<dbReference type="InterPro" id="IPR046357">
    <property type="entry name" value="PPIase_dom_sf"/>
</dbReference>
<dbReference type="Gene3D" id="1.10.4030.10">
    <property type="entry name" value="Porin chaperone SurA, peptide-binding domain"/>
    <property type="match status" value="1"/>
</dbReference>
<keyword evidence="9" id="KW-1185">Reference proteome</keyword>
<feature type="region of interest" description="Disordered" evidence="6">
    <location>
        <begin position="213"/>
        <end position="245"/>
    </location>
</feature>
<dbReference type="InterPro" id="IPR050245">
    <property type="entry name" value="PrsA_foldase"/>
</dbReference>
<accession>A0ABU5FBB5</accession>
<comment type="catalytic activity">
    <reaction evidence="1">
        <text>[protein]-peptidylproline (omega=180) = [protein]-peptidylproline (omega=0)</text>
        <dbReference type="Rhea" id="RHEA:16237"/>
        <dbReference type="Rhea" id="RHEA-COMP:10747"/>
        <dbReference type="Rhea" id="RHEA-COMP:10748"/>
        <dbReference type="ChEBI" id="CHEBI:83833"/>
        <dbReference type="ChEBI" id="CHEBI:83834"/>
        <dbReference type="EC" id="5.2.1.8"/>
    </reaction>
</comment>